<evidence type="ECO:0000256" key="13">
    <source>
        <dbReference type="ARBA" id="ARBA00023315"/>
    </source>
</evidence>
<evidence type="ECO:0000256" key="14">
    <source>
        <dbReference type="ARBA" id="ARBA00023316"/>
    </source>
</evidence>
<comment type="caution">
    <text evidence="20">The sequence shown here is derived from an EMBL/GenBank/DDBJ whole genome shotgun (WGS) entry which is preliminary data.</text>
</comment>
<keyword evidence="7 18" id="KW-0479">Metal-binding</keyword>
<evidence type="ECO:0000259" key="19">
    <source>
        <dbReference type="Pfam" id="PF12804"/>
    </source>
</evidence>
<protein>
    <recommendedName>
        <fullName evidence="18">Bifunctional protein GlmU</fullName>
    </recommendedName>
    <domain>
        <recommendedName>
            <fullName evidence="18">UDP-N-acetylglucosamine pyrophosphorylase</fullName>
            <ecNumber evidence="18">2.7.7.23</ecNumber>
        </recommendedName>
        <alternativeName>
            <fullName evidence="18">N-acetylglucosamine-1-phosphate uridyltransferase</fullName>
        </alternativeName>
    </domain>
    <domain>
        <recommendedName>
            <fullName evidence="18">Glucosamine-1-phosphate N-acetyltransferase</fullName>
            <ecNumber evidence="18">2.3.1.157</ecNumber>
        </recommendedName>
    </domain>
</protein>
<sequence>MKLKAIILAAGEGKRMKSSLPKVLHKVCGQSMLEHVVESAEASKVEECIVVVGHGAEEVKKSLPEHVKTVLQAEQLGTGHAVMMAYDHIDEDGLVLVLCGDGPLITDETLNQLMEYHTSGNFSATVLTTDLTNPFGYGRIVRDGDFQLDKIVEEKDASTEEKALQEVNSGIYCFGAGALRKALPLLKNENAQKEYYLTDVLSLIKKDGEKVGVYKTTDYREIMAVNDRIQLAEVEELMRKRVNRKHMVEGVTIIAPNNSYIGKKVKIGKDTIIEPGAMIKGNTIIGEGCTIGANSNIDNCIIGNNVVIQSSTLVDSSVDDYTTVGPYAYLRLKSEVGKHCKIGDFVELKNTQFGDYSKASHLAYIGDAEVGKHVNIGCGVVFVNYDGKKKHKSIVEDFAFVGSNANLIAPVIVRKNGYVASGSTITKEVPEGALAVSRSKQENKEGWVARKGMLKE</sequence>
<dbReference type="InterPro" id="IPR029044">
    <property type="entry name" value="Nucleotide-diphossugar_trans"/>
</dbReference>
<dbReference type="Pfam" id="PF12804">
    <property type="entry name" value="NTP_transf_3"/>
    <property type="match status" value="1"/>
</dbReference>
<keyword evidence="11 18" id="KW-0573">Peptidoglycan synthesis</keyword>
<gene>
    <name evidence="18" type="primary">glmU</name>
    <name evidence="20" type="ORF">JOC73_001291</name>
</gene>
<comment type="similarity">
    <text evidence="2 18">In the C-terminal section; belongs to the transferase hexapeptide repeat family.</text>
</comment>
<feature type="binding site" evidence="18">
    <location>
        <begin position="8"/>
        <end position="11"/>
    </location>
    <ligand>
        <name>UDP-N-acetyl-alpha-D-glucosamine</name>
        <dbReference type="ChEBI" id="CHEBI:57705"/>
    </ligand>
</feature>
<dbReference type="HAMAP" id="MF_01631">
    <property type="entry name" value="GlmU"/>
    <property type="match status" value="1"/>
</dbReference>
<feature type="binding site" evidence="18">
    <location>
        <position position="331"/>
    </location>
    <ligand>
        <name>UDP-N-acetyl-alpha-D-glucosamine</name>
        <dbReference type="ChEBI" id="CHEBI:57705"/>
    </ligand>
</feature>
<feature type="binding site" evidence="18">
    <location>
        <position position="101"/>
    </location>
    <ligand>
        <name>Mg(2+)</name>
        <dbReference type="ChEBI" id="CHEBI:18420"/>
    </ligand>
</feature>
<comment type="caution">
    <text evidence="18">Lacks conserved residue(s) required for the propagation of feature annotation.</text>
</comment>
<keyword evidence="8 18" id="KW-0677">Repeat</keyword>
<comment type="pathway">
    <text evidence="18">Nucleotide-sugar biosynthesis; UDP-N-acetyl-alpha-D-glucosamine biosynthesis; UDP-N-acetyl-alpha-D-glucosamine from N-acetyl-alpha-D-glucosamine 1-phosphate: step 1/1.</text>
</comment>
<reference evidence="20 21" key="1">
    <citation type="submission" date="2021-01" db="EMBL/GenBank/DDBJ databases">
        <title>Genomic Encyclopedia of Type Strains, Phase IV (KMG-IV): sequencing the most valuable type-strain genomes for metagenomic binning, comparative biology and taxonomic classification.</title>
        <authorList>
            <person name="Goeker M."/>
        </authorList>
    </citation>
    <scope>NUCLEOTIDE SEQUENCE [LARGE SCALE GENOMIC DNA]</scope>
    <source>
        <strain evidence="20 21">DSM 25890</strain>
    </source>
</reference>
<comment type="function">
    <text evidence="17 18">Catalyzes the last two sequential reactions in the de novo biosynthetic pathway for UDP-N-acetylglucosamine (UDP-GlcNAc). The C-terminal domain catalyzes the transfer of acetyl group from acetyl coenzyme A to glucosamine-1-phosphate (GlcN-1-P) to produce N-acetylglucosamine-1-phosphate (GlcNAc-1-P), which is converted into UDP-GlcNAc by the transfer of uridine 5-monophosphate (from uridine 5-triphosphate), a reaction catalyzed by the N-terminal domain.</text>
</comment>
<dbReference type="EC" id="2.7.7.23" evidence="18"/>
<feature type="binding site" evidence="18">
    <location>
        <begin position="77"/>
        <end position="78"/>
    </location>
    <ligand>
        <name>UDP-N-acetyl-alpha-D-glucosamine</name>
        <dbReference type="ChEBI" id="CHEBI:57705"/>
    </ligand>
</feature>
<feature type="domain" description="MobA-like NTP transferase" evidence="19">
    <location>
        <begin position="5"/>
        <end position="130"/>
    </location>
</feature>
<evidence type="ECO:0000256" key="18">
    <source>
        <dbReference type="HAMAP-Rule" id="MF_01631"/>
    </source>
</evidence>
<dbReference type="GO" id="GO:0019134">
    <property type="term" value="F:glucosamine-1-phosphate N-acetyltransferase activity"/>
    <property type="evidence" value="ECO:0007669"/>
    <property type="project" value="UniProtKB-EC"/>
</dbReference>
<comment type="pathway">
    <text evidence="18">Bacterial outer membrane biogenesis; LPS lipid A biosynthesis.</text>
</comment>
<evidence type="ECO:0000256" key="1">
    <source>
        <dbReference type="ARBA" id="ARBA00004496"/>
    </source>
</evidence>
<evidence type="ECO:0000256" key="16">
    <source>
        <dbReference type="ARBA" id="ARBA00048493"/>
    </source>
</evidence>
<comment type="similarity">
    <text evidence="3 18">In the N-terminal section; belongs to the N-acetylglucosamine-1-phosphate uridyltransferase family.</text>
</comment>
<evidence type="ECO:0000313" key="21">
    <source>
        <dbReference type="Proteomes" id="UP001314796"/>
    </source>
</evidence>
<evidence type="ECO:0000256" key="7">
    <source>
        <dbReference type="ARBA" id="ARBA00022723"/>
    </source>
</evidence>
<evidence type="ECO:0000256" key="5">
    <source>
        <dbReference type="ARBA" id="ARBA00022679"/>
    </source>
</evidence>
<evidence type="ECO:0000256" key="9">
    <source>
        <dbReference type="ARBA" id="ARBA00022842"/>
    </source>
</evidence>
<keyword evidence="4 18" id="KW-0963">Cytoplasm</keyword>
<dbReference type="CDD" id="cd03353">
    <property type="entry name" value="LbH_GlmU_C"/>
    <property type="match status" value="1"/>
</dbReference>
<feature type="binding site" evidence="18">
    <location>
        <position position="153"/>
    </location>
    <ligand>
        <name>UDP-N-acetyl-alpha-D-glucosamine</name>
        <dbReference type="ChEBI" id="CHEBI:57705"/>
    </ligand>
</feature>
<dbReference type="Gene3D" id="2.160.10.10">
    <property type="entry name" value="Hexapeptide repeat proteins"/>
    <property type="match status" value="1"/>
</dbReference>
<keyword evidence="9 18" id="KW-0460">Magnesium</keyword>
<dbReference type="InterPro" id="IPR011004">
    <property type="entry name" value="Trimer_LpxA-like_sf"/>
</dbReference>
<feature type="region of interest" description="N-acetyltransferase" evidence="18">
    <location>
        <begin position="250"/>
        <end position="456"/>
    </location>
</feature>
<evidence type="ECO:0000256" key="8">
    <source>
        <dbReference type="ARBA" id="ARBA00022737"/>
    </source>
</evidence>
<dbReference type="RefSeq" id="WP_204401309.1">
    <property type="nucleotide sequence ID" value="NZ_JAFBEE010000006.1"/>
</dbReference>
<feature type="binding site" evidence="18">
    <location>
        <position position="226"/>
    </location>
    <ligand>
        <name>UDP-N-acetyl-alpha-D-glucosamine</name>
        <dbReference type="ChEBI" id="CHEBI:57705"/>
    </ligand>
</feature>
<keyword evidence="12 18" id="KW-0511">Multifunctional enzyme</keyword>
<evidence type="ECO:0000256" key="17">
    <source>
        <dbReference type="ARBA" id="ARBA00049628"/>
    </source>
</evidence>
<dbReference type="SUPFAM" id="SSF51161">
    <property type="entry name" value="Trimeric LpxA-like enzymes"/>
    <property type="match status" value="1"/>
</dbReference>
<dbReference type="InterPro" id="IPR038009">
    <property type="entry name" value="GlmU_C_LbH"/>
</dbReference>
<dbReference type="Pfam" id="PF00132">
    <property type="entry name" value="Hexapep"/>
    <property type="match status" value="1"/>
</dbReference>
<feature type="binding site" evidence="18">
    <location>
        <position position="364"/>
    </location>
    <ligand>
        <name>UDP-N-acetyl-alpha-D-glucosamine</name>
        <dbReference type="ChEBI" id="CHEBI:57705"/>
    </ligand>
</feature>
<feature type="binding site" evidence="18">
    <location>
        <position position="403"/>
    </location>
    <ligand>
        <name>acetyl-CoA</name>
        <dbReference type="ChEBI" id="CHEBI:57288"/>
    </ligand>
</feature>
<proteinExistence type="inferred from homology"/>
<dbReference type="SUPFAM" id="SSF53448">
    <property type="entry name" value="Nucleotide-diphospho-sugar transferases"/>
    <property type="match status" value="1"/>
</dbReference>
<dbReference type="CDD" id="cd02540">
    <property type="entry name" value="GT2_GlmU_N_bac"/>
    <property type="match status" value="1"/>
</dbReference>
<comment type="catalytic activity">
    <reaction evidence="15 18">
        <text>alpha-D-glucosamine 1-phosphate + acetyl-CoA = N-acetyl-alpha-D-glucosamine 1-phosphate + CoA + H(+)</text>
        <dbReference type="Rhea" id="RHEA:13725"/>
        <dbReference type="ChEBI" id="CHEBI:15378"/>
        <dbReference type="ChEBI" id="CHEBI:57287"/>
        <dbReference type="ChEBI" id="CHEBI:57288"/>
        <dbReference type="ChEBI" id="CHEBI:57776"/>
        <dbReference type="ChEBI" id="CHEBI:58516"/>
        <dbReference type="EC" id="2.3.1.157"/>
    </reaction>
</comment>
<keyword evidence="21" id="KW-1185">Reference proteome</keyword>
<dbReference type="InterPro" id="IPR001451">
    <property type="entry name" value="Hexapep"/>
</dbReference>
<feature type="binding site" evidence="18">
    <location>
        <position position="375"/>
    </location>
    <ligand>
        <name>UDP-N-acetyl-alpha-D-glucosamine</name>
        <dbReference type="ChEBI" id="CHEBI:57705"/>
    </ligand>
</feature>
<comment type="catalytic activity">
    <reaction evidence="16 18">
        <text>N-acetyl-alpha-D-glucosamine 1-phosphate + UTP + H(+) = UDP-N-acetyl-alpha-D-glucosamine + diphosphate</text>
        <dbReference type="Rhea" id="RHEA:13509"/>
        <dbReference type="ChEBI" id="CHEBI:15378"/>
        <dbReference type="ChEBI" id="CHEBI:33019"/>
        <dbReference type="ChEBI" id="CHEBI:46398"/>
        <dbReference type="ChEBI" id="CHEBI:57705"/>
        <dbReference type="ChEBI" id="CHEBI:57776"/>
        <dbReference type="EC" id="2.7.7.23"/>
    </reaction>
</comment>
<keyword evidence="6 18" id="KW-0548">Nucleotidyltransferase</keyword>
<evidence type="ECO:0000256" key="3">
    <source>
        <dbReference type="ARBA" id="ARBA00007947"/>
    </source>
</evidence>
<feature type="region of interest" description="Linker" evidence="18">
    <location>
        <begin position="229"/>
        <end position="249"/>
    </location>
</feature>
<dbReference type="EC" id="2.3.1.157" evidence="18"/>
<feature type="binding site" evidence="18">
    <location>
        <position position="349"/>
    </location>
    <ligand>
        <name>UDP-N-acetyl-alpha-D-glucosamine</name>
        <dbReference type="ChEBI" id="CHEBI:57705"/>
    </ligand>
</feature>
<comment type="subunit">
    <text evidence="18">Homotrimer.</text>
</comment>
<evidence type="ECO:0000256" key="10">
    <source>
        <dbReference type="ARBA" id="ARBA00022960"/>
    </source>
</evidence>
<evidence type="ECO:0000256" key="2">
    <source>
        <dbReference type="ARBA" id="ARBA00007707"/>
    </source>
</evidence>
<keyword evidence="14 18" id="KW-0961">Cell wall biogenesis/degradation</keyword>
<comment type="subcellular location">
    <subcellularLocation>
        <location evidence="1 18">Cytoplasm</location>
    </subcellularLocation>
</comment>
<dbReference type="NCBIfam" id="NF010934">
    <property type="entry name" value="PRK14354.1"/>
    <property type="match status" value="1"/>
</dbReference>
<feature type="binding site" evidence="18">
    <location>
        <position position="22"/>
    </location>
    <ligand>
        <name>UDP-N-acetyl-alpha-D-glucosamine</name>
        <dbReference type="ChEBI" id="CHEBI:57705"/>
    </ligand>
</feature>
<feature type="region of interest" description="Pyrophosphorylase" evidence="18">
    <location>
        <begin position="1"/>
        <end position="228"/>
    </location>
</feature>
<comment type="cofactor">
    <cofactor evidence="18">
        <name>Mg(2+)</name>
        <dbReference type="ChEBI" id="CHEBI:18420"/>
    </cofactor>
    <text evidence="18">Binds 1 Mg(2+) ion per subunit.</text>
</comment>
<dbReference type="EMBL" id="JAFBEE010000006">
    <property type="protein sequence ID" value="MBM7614777.1"/>
    <property type="molecule type" value="Genomic_DNA"/>
</dbReference>
<keyword evidence="10 18" id="KW-0133">Cell shape</keyword>
<organism evidence="20 21">
    <name type="scientific">Alkaliphilus hydrothermalis</name>
    <dbReference type="NCBI Taxonomy" id="1482730"/>
    <lineage>
        <taxon>Bacteria</taxon>
        <taxon>Bacillati</taxon>
        <taxon>Bacillota</taxon>
        <taxon>Clostridia</taxon>
        <taxon>Peptostreptococcales</taxon>
        <taxon>Natronincolaceae</taxon>
        <taxon>Alkaliphilus</taxon>
    </lineage>
</organism>
<dbReference type="NCBIfam" id="TIGR01173">
    <property type="entry name" value="glmU"/>
    <property type="match status" value="1"/>
</dbReference>
<dbReference type="InterPro" id="IPR025877">
    <property type="entry name" value="MobA-like_NTP_Trfase"/>
</dbReference>
<evidence type="ECO:0000313" key="20">
    <source>
        <dbReference type="EMBL" id="MBM7614777.1"/>
    </source>
</evidence>
<dbReference type="InterPro" id="IPR050065">
    <property type="entry name" value="GlmU-like"/>
</dbReference>
<keyword evidence="5 18" id="KW-0808">Transferase</keyword>
<evidence type="ECO:0000256" key="11">
    <source>
        <dbReference type="ARBA" id="ARBA00022984"/>
    </source>
</evidence>
<dbReference type="Proteomes" id="UP001314796">
    <property type="component" value="Unassembled WGS sequence"/>
</dbReference>
<dbReference type="GO" id="GO:0003977">
    <property type="term" value="F:UDP-N-acetylglucosamine diphosphorylase activity"/>
    <property type="evidence" value="ECO:0007669"/>
    <property type="project" value="UniProtKB-EC"/>
</dbReference>
<evidence type="ECO:0000256" key="6">
    <source>
        <dbReference type="ARBA" id="ARBA00022695"/>
    </source>
</evidence>
<evidence type="ECO:0000256" key="12">
    <source>
        <dbReference type="ARBA" id="ARBA00023268"/>
    </source>
</evidence>
<accession>A0ABS2NPN7</accession>
<feature type="active site" description="Proton acceptor" evidence="18">
    <location>
        <position position="361"/>
    </location>
</feature>
<feature type="binding site" evidence="18">
    <location>
        <position position="421"/>
    </location>
    <ligand>
        <name>acetyl-CoA</name>
        <dbReference type="ChEBI" id="CHEBI:57288"/>
    </ligand>
</feature>
<feature type="binding site" evidence="18">
    <location>
        <position position="226"/>
    </location>
    <ligand>
        <name>Mg(2+)</name>
        <dbReference type="ChEBI" id="CHEBI:18420"/>
    </ligand>
</feature>
<evidence type="ECO:0000256" key="4">
    <source>
        <dbReference type="ARBA" id="ARBA00022490"/>
    </source>
</evidence>
<comment type="pathway">
    <text evidence="18">Nucleotide-sugar biosynthesis; UDP-N-acetyl-alpha-D-glucosamine biosynthesis; N-acetyl-alpha-D-glucosamine 1-phosphate from alpha-D-glucosamine 6-phosphate (route II): step 2/2.</text>
</comment>
<dbReference type="PANTHER" id="PTHR43584">
    <property type="entry name" value="NUCLEOTIDYL TRANSFERASE"/>
    <property type="match status" value="1"/>
</dbReference>
<dbReference type="PANTHER" id="PTHR43584:SF3">
    <property type="entry name" value="BIFUNCTIONAL PROTEIN GLMU"/>
    <property type="match status" value="1"/>
</dbReference>
<feature type="binding site" evidence="18">
    <location>
        <position position="438"/>
    </location>
    <ligand>
        <name>acetyl-CoA</name>
        <dbReference type="ChEBI" id="CHEBI:57288"/>
    </ligand>
</feature>
<evidence type="ECO:0000256" key="15">
    <source>
        <dbReference type="ARBA" id="ARBA00048247"/>
    </source>
</evidence>
<feature type="binding site" evidence="18">
    <location>
        <position position="72"/>
    </location>
    <ligand>
        <name>UDP-N-acetyl-alpha-D-glucosamine</name>
        <dbReference type="ChEBI" id="CHEBI:57705"/>
    </ligand>
</feature>
<feature type="binding site" evidence="18">
    <location>
        <begin position="384"/>
        <end position="385"/>
    </location>
    <ligand>
        <name>acetyl-CoA</name>
        <dbReference type="ChEBI" id="CHEBI:57288"/>
    </ligand>
</feature>
<dbReference type="Gene3D" id="3.90.550.10">
    <property type="entry name" value="Spore Coat Polysaccharide Biosynthesis Protein SpsA, Chain A"/>
    <property type="match status" value="1"/>
</dbReference>
<feature type="binding site" evidence="18">
    <location>
        <position position="168"/>
    </location>
    <ligand>
        <name>UDP-N-acetyl-alpha-D-glucosamine</name>
        <dbReference type="ChEBI" id="CHEBI:57705"/>
    </ligand>
</feature>
<keyword evidence="13 18" id="KW-0012">Acyltransferase</keyword>
<feature type="binding site" evidence="18">
    <location>
        <position position="138"/>
    </location>
    <ligand>
        <name>UDP-N-acetyl-alpha-D-glucosamine</name>
        <dbReference type="ChEBI" id="CHEBI:57705"/>
    </ligand>
</feature>
<name>A0ABS2NPN7_9FIRM</name>
<dbReference type="InterPro" id="IPR005882">
    <property type="entry name" value="Bifunctional_GlmU"/>
</dbReference>